<evidence type="ECO:0000313" key="3">
    <source>
        <dbReference type="EMBL" id="RAI04530.1"/>
    </source>
</evidence>
<gene>
    <name evidence="3" type="ORF">DLJ53_05565</name>
</gene>
<feature type="domain" description="UspA" evidence="2">
    <location>
        <begin position="165"/>
        <end position="283"/>
    </location>
</feature>
<dbReference type="PANTHER" id="PTHR46268:SF6">
    <property type="entry name" value="UNIVERSAL STRESS PROTEIN UP12"/>
    <property type="match status" value="1"/>
</dbReference>
<evidence type="ECO:0000256" key="1">
    <source>
        <dbReference type="ARBA" id="ARBA00008791"/>
    </source>
</evidence>
<dbReference type="SUPFAM" id="SSF52402">
    <property type="entry name" value="Adenine nucleotide alpha hydrolases-like"/>
    <property type="match status" value="2"/>
</dbReference>
<dbReference type="Pfam" id="PF00582">
    <property type="entry name" value="Usp"/>
    <property type="match status" value="2"/>
</dbReference>
<feature type="domain" description="UspA" evidence="2">
    <location>
        <begin position="2"/>
        <end position="155"/>
    </location>
</feature>
<accession>A0A8B2P0L7</accession>
<evidence type="ECO:0000313" key="4">
    <source>
        <dbReference type="Proteomes" id="UP000249590"/>
    </source>
</evidence>
<dbReference type="PANTHER" id="PTHR46268">
    <property type="entry name" value="STRESS RESPONSE PROTEIN NHAX"/>
    <property type="match status" value="1"/>
</dbReference>
<dbReference type="EMBL" id="QHHQ01000001">
    <property type="protein sequence ID" value="RAI04530.1"/>
    <property type="molecule type" value="Genomic_DNA"/>
</dbReference>
<dbReference type="AlphaFoldDB" id="A0A8B2P0L7"/>
<dbReference type="PRINTS" id="PR01438">
    <property type="entry name" value="UNVRSLSTRESS"/>
</dbReference>
<dbReference type="OrthoDB" id="9804721at2"/>
<proteinExistence type="inferred from homology"/>
<reference evidence="3 4" key="1">
    <citation type="submission" date="2018-05" db="EMBL/GenBank/DDBJ databases">
        <title>Acuticoccus sediminis sp. nov., isolated from deep-sea sediment of Indian Ocean.</title>
        <authorList>
            <person name="Liu X."/>
            <person name="Lai Q."/>
            <person name="Du Y."/>
            <person name="Sun F."/>
            <person name="Zhang X."/>
            <person name="Wang S."/>
            <person name="Shao Z."/>
        </authorList>
    </citation>
    <scope>NUCLEOTIDE SEQUENCE [LARGE SCALE GENOMIC DNA]</scope>
    <source>
        <strain evidence="3 4">PTG4-2</strain>
    </source>
</reference>
<comment type="similarity">
    <text evidence="1">Belongs to the universal stress protein A family.</text>
</comment>
<dbReference type="Proteomes" id="UP000249590">
    <property type="component" value="Unassembled WGS sequence"/>
</dbReference>
<name>A0A8B2P0L7_9HYPH</name>
<dbReference type="CDD" id="cd00293">
    <property type="entry name" value="USP-like"/>
    <property type="match status" value="2"/>
</dbReference>
<dbReference type="InterPro" id="IPR006015">
    <property type="entry name" value="Universal_stress_UspA"/>
</dbReference>
<organism evidence="3 4">
    <name type="scientific">Acuticoccus sediminis</name>
    <dbReference type="NCBI Taxonomy" id="2184697"/>
    <lineage>
        <taxon>Bacteria</taxon>
        <taxon>Pseudomonadati</taxon>
        <taxon>Pseudomonadota</taxon>
        <taxon>Alphaproteobacteria</taxon>
        <taxon>Hyphomicrobiales</taxon>
        <taxon>Amorphaceae</taxon>
        <taxon>Acuticoccus</taxon>
    </lineage>
</organism>
<evidence type="ECO:0000259" key="2">
    <source>
        <dbReference type="Pfam" id="PF00582"/>
    </source>
</evidence>
<protein>
    <submittedName>
        <fullName evidence="3">Universal stress protein UspA</fullName>
    </submittedName>
</protein>
<dbReference type="InterPro" id="IPR006016">
    <property type="entry name" value="UspA"/>
</dbReference>
<dbReference type="Gene3D" id="3.40.50.12370">
    <property type="match status" value="1"/>
</dbReference>
<comment type="caution">
    <text evidence="3">The sequence shown here is derived from an EMBL/GenBank/DDBJ whole genome shotgun (WGS) entry which is preliminary data.</text>
</comment>
<sequence>MMRIMALIDGSIYTASVCDHAAWAARRTGASLELMHVIGRRETSSAPSNLSGSLSLGARSTLLEELATLDEQRGRLAQERGRAILEAATEHLANAGVTAGHRMRIGDLLSELGQVQDDFDVLVIGKRGEAADFATMHLGSNLERVMRSTGKPVLVASRAFKPIARVVVAFDGGASSTRAVEAVARDSLFNGLSVRIVTVGEDRPATREKLGWARETLEAAGLVVSADIVPGEPEGAISAAVENGAADLLVMGSHGHSRVRHLLIGSSTTALLRSCLVPIMVYR</sequence>
<keyword evidence="4" id="KW-1185">Reference proteome</keyword>